<dbReference type="Pfam" id="PF13761">
    <property type="entry name" value="DUF4166"/>
    <property type="match status" value="1"/>
</dbReference>
<keyword evidence="3" id="KW-1185">Reference proteome</keyword>
<comment type="caution">
    <text evidence="2">The sequence shown here is derived from an EMBL/GenBank/DDBJ whole genome shotgun (WGS) entry which is preliminary data.</text>
</comment>
<evidence type="ECO:0000313" key="3">
    <source>
        <dbReference type="Proteomes" id="UP000741863"/>
    </source>
</evidence>
<dbReference type="EMBL" id="JAFBEC010000004">
    <property type="protein sequence ID" value="MBM7632755.1"/>
    <property type="molecule type" value="Genomic_DNA"/>
</dbReference>
<name>A0ABS2PCH0_9BACL</name>
<reference evidence="2 3" key="1">
    <citation type="submission" date="2021-01" db="EMBL/GenBank/DDBJ databases">
        <title>Genomic Encyclopedia of Type Strains, Phase IV (KMG-IV): sequencing the most valuable type-strain genomes for metagenomic binning, comparative biology and taxonomic classification.</title>
        <authorList>
            <person name="Goeker M."/>
        </authorList>
    </citation>
    <scope>NUCLEOTIDE SEQUENCE [LARGE SCALE GENOMIC DNA]</scope>
    <source>
        <strain evidence="2 3">DSM 25540</strain>
    </source>
</reference>
<dbReference type="Proteomes" id="UP000741863">
    <property type="component" value="Unassembled WGS sequence"/>
</dbReference>
<sequence length="218" mass="24902">MGEQQTISVSKTLQTKGRTMNSIYKRAVGEQFQQLHPLLQMKYGKTSGVVHGEGVMKQIRGSALYKPIAYGLTHDDFLFPERGVEVPFSIRNTYSTNRKGPYVSWDRHFHFPNATRRFYAEMWWNEKQSRVYDSLGKSGRLVQPLDFHVTDTGGLLITSDETYANIGKRLLRLPKALSAKVNVYEKATSANTIQIFVHIEHVTTVLMYEGEATIVEIR</sequence>
<gene>
    <name evidence="2" type="ORF">JOD17_001849</name>
</gene>
<protein>
    <recommendedName>
        <fullName evidence="1">DUF4166 domain-containing protein</fullName>
    </recommendedName>
</protein>
<evidence type="ECO:0000313" key="2">
    <source>
        <dbReference type="EMBL" id="MBM7632755.1"/>
    </source>
</evidence>
<accession>A0ABS2PCH0</accession>
<dbReference type="InterPro" id="IPR025311">
    <property type="entry name" value="DUF4166"/>
</dbReference>
<proteinExistence type="predicted"/>
<feature type="domain" description="DUF4166" evidence="1">
    <location>
        <begin position="35"/>
        <end position="210"/>
    </location>
</feature>
<evidence type="ECO:0000259" key="1">
    <source>
        <dbReference type="Pfam" id="PF13761"/>
    </source>
</evidence>
<organism evidence="2 3">
    <name type="scientific">Geomicrobium sediminis</name>
    <dbReference type="NCBI Taxonomy" id="1347788"/>
    <lineage>
        <taxon>Bacteria</taxon>
        <taxon>Bacillati</taxon>
        <taxon>Bacillota</taxon>
        <taxon>Bacilli</taxon>
        <taxon>Bacillales</taxon>
        <taxon>Geomicrobium</taxon>
    </lineage>
</organism>